<evidence type="ECO:0000313" key="2">
    <source>
        <dbReference type="EMBL" id="KAJ7735208.1"/>
    </source>
</evidence>
<dbReference type="GO" id="GO:0033186">
    <property type="term" value="C:CAF-1 complex"/>
    <property type="evidence" value="ECO:0007669"/>
    <property type="project" value="TreeGrafter"/>
</dbReference>
<proteinExistence type="predicted"/>
<dbReference type="PANTHER" id="PTHR15271">
    <property type="entry name" value="CHROMATIN ASSEMBLY FACTOR 1 SUBUNIT B"/>
    <property type="match status" value="1"/>
</dbReference>
<feature type="compositionally biased region" description="Low complexity" evidence="1">
    <location>
        <begin position="344"/>
        <end position="373"/>
    </location>
</feature>
<protein>
    <submittedName>
        <fullName evidence="2">Uncharacterized protein</fullName>
    </submittedName>
</protein>
<dbReference type="GO" id="GO:0005634">
    <property type="term" value="C:nucleus"/>
    <property type="evidence" value="ECO:0007669"/>
    <property type="project" value="TreeGrafter"/>
</dbReference>
<dbReference type="EMBL" id="JARKIB010000128">
    <property type="protein sequence ID" value="KAJ7735208.1"/>
    <property type="molecule type" value="Genomic_DNA"/>
</dbReference>
<feature type="compositionally biased region" description="Basic and acidic residues" evidence="1">
    <location>
        <begin position="284"/>
        <end position="295"/>
    </location>
</feature>
<feature type="region of interest" description="Disordered" evidence="1">
    <location>
        <begin position="414"/>
        <end position="479"/>
    </location>
</feature>
<sequence>MDSPRTPRWTLSLSSDVRFTSRNDFHVDRRDLSSRSTASPLLCGFSLGAIRKWALEAGEGLAVASGTFPNARRPDMGIVSSRRYQARGSGSRATHGRIRLDLRLRMRASKPPRRPSQPTPSHPIVLPLGLPELQPLVLARLVAGSSEDVSFSESYMLPRLLAYKYPKRMMECMSHISRIAGADTTAISLSYFLWELTRRQNEIDARALSPTSMVWSTLTRGSASVRRPYMIYPHPNLAGFDLGVHTRSRPRRSSPALAALAPPGSRRMDGGGEAEEAEEAEADGDPHDALRDGLAHPRWRPFRLRPASTSGGEGSASGAGAESVTPDAGDTPARGRKARPVIFTSTPASASSSATPAPAPASTTTPPETGSASPVYIYSRANFARPPVAQLPGHKRASVVVQVSLVLYELRAGVQGGGASPSHAENQLGGGGEPRMGTGTARGAEGEWERSRDAEESMEVGPLASSSSSSAGTGGSTLAVPAPQQHASFNCACFARAPTRGPAPRLSSTPALTGSVFALPYRMLYAVVTMDTVTIYDTQQAGLVCLLTKPHYDEFTDLTCVDGDRERDIGIDSIDAHASRCARITTSLFACITKRPPLAAPSPSEIDVK</sequence>
<keyword evidence="3" id="KW-1185">Reference proteome</keyword>
<dbReference type="PANTHER" id="PTHR15271:SF4">
    <property type="entry name" value="CHROMATIN ASSEMBLY FACTOR 1 SUBUNIT B"/>
    <property type="match status" value="1"/>
</dbReference>
<feature type="compositionally biased region" description="Acidic residues" evidence="1">
    <location>
        <begin position="272"/>
        <end position="283"/>
    </location>
</feature>
<accession>A0AAD7I559</accession>
<dbReference type="Proteomes" id="UP001215598">
    <property type="component" value="Unassembled WGS sequence"/>
</dbReference>
<dbReference type="GO" id="GO:0006334">
    <property type="term" value="P:nucleosome assembly"/>
    <property type="evidence" value="ECO:0007669"/>
    <property type="project" value="TreeGrafter"/>
</dbReference>
<name>A0AAD7I559_9AGAR</name>
<dbReference type="GO" id="GO:0006335">
    <property type="term" value="P:DNA replication-dependent chromatin assembly"/>
    <property type="evidence" value="ECO:0007669"/>
    <property type="project" value="InterPro"/>
</dbReference>
<dbReference type="AlphaFoldDB" id="A0AAD7I559"/>
<comment type="caution">
    <text evidence="2">The sequence shown here is derived from an EMBL/GenBank/DDBJ whole genome shotgun (WGS) entry which is preliminary data.</text>
</comment>
<reference evidence="2" key="1">
    <citation type="submission" date="2023-03" db="EMBL/GenBank/DDBJ databases">
        <title>Massive genome expansion in bonnet fungi (Mycena s.s.) driven by repeated elements and novel gene families across ecological guilds.</title>
        <authorList>
            <consortium name="Lawrence Berkeley National Laboratory"/>
            <person name="Harder C.B."/>
            <person name="Miyauchi S."/>
            <person name="Viragh M."/>
            <person name="Kuo A."/>
            <person name="Thoen E."/>
            <person name="Andreopoulos B."/>
            <person name="Lu D."/>
            <person name="Skrede I."/>
            <person name="Drula E."/>
            <person name="Henrissat B."/>
            <person name="Morin E."/>
            <person name="Kohler A."/>
            <person name="Barry K."/>
            <person name="LaButti K."/>
            <person name="Morin E."/>
            <person name="Salamov A."/>
            <person name="Lipzen A."/>
            <person name="Mereny Z."/>
            <person name="Hegedus B."/>
            <person name="Baldrian P."/>
            <person name="Stursova M."/>
            <person name="Weitz H."/>
            <person name="Taylor A."/>
            <person name="Grigoriev I.V."/>
            <person name="Nagy L.G."/>
            <person name="Martin F."/>
            <person name="Kauserud H."/>
        </authorList>
    </citation>
    <scope>NUCLEOTIDE SEQUENCE</scope>
    <source>
        <strain evidence="2">CBHHK182m</strain>
    </source>
</reference>
<feature type="compositionally biased region" description="Low complexity" evidence="1">
    <location>
        <begin position="463"/>
        <end position="479"/>
    </location>
</feature>
<feature type="compositionally biased region" description="Low complexity" evidence="1">
    <location>
        <begin position="253"/>
        <end position="265"/>
    </location>
</feature>
<evidence type="ECO:0000313" key="3">
    <source>
        <dbReference type="Proteomes" id="UP001215598"/>
    </source>
</evidence>
<feature type="region of interest" description="Disordered" evidence="1">
    <location>
        <begin position="243"/>
        <end position="373"/>
    </location>
</feature>
<feature type="compositionally biased region" description="Basic and acidic residues" evidence="1">
    <location>
        <begin position="444"/>
        <end position="455"/>
    </location>
</feature>
<organism evidence="2 3">
    <name type="scientific">Mycena metata</name>
    <dbReference type="NCBI Taxonomy" id="1033252"/>
    <lineage>
        <taxon>Eukaryota</taxon>
        <taxon>Fungi</taxon>
        <taxon>Dikarya</taxon>
        <taxon>Basidiomycota</taxon>
        <taxon>Agaricomycotina</taxon>
        <taxon>Agaricomycetes</taxon>
        <taxon>Agaricomycetidae</taxon>
        <taxon>Agaricales</taxon>
        <taxon>Marasmiineae</taxon>
        <taxon>Mycenaceae</taxon>
        <taxon>Mycena</taxon>
    </lineage>
</organism>
<evidence type="ECO:0000256" key="1">
    <source>
        <dbReference type="SAM" id="MobiDB-lite"/>
    </source>
</evidence>
<dbReference type="InterPro" id="IPR045145">
    <property type="entry name" value="PTHR15271"/>
</dbReference>
<gene>
    <name evidence="2" type="ORF">B0H16DRAFT_1731470</name>
</gene>